<dbReference type="PANTHER" id="PTHR48102:SF3">
    <property type="entry name" value="ATP-DEPENDENT PROTEASE ATPASE SUBUNIT HSLU"/>
    <property type="match status" value="1"/>
</dbReference>
<dbReference type="VEuPathDB" id="ToxoDB:TGDOM2_210730"/>
<feature type="domain" description="Clp ATPase C-terminal" evidence="5">
    <location>
        <begin position="564"/>
        <end position="660"/>
    </location>
</feature>
<dbReference type="InterPro" id="IPR019489">
    <property type="entry name" value="Clp_ATPase_C"/>
</dbReference>
<sequence length="672" mass="73113">MGRSPVFLCLSVGKVPYHTAMALPPASALREGLSFSASARTQRLFLSGARRQFHCLSRSGSSEFLFLPSSSTPLKTDSPLARRGFHASRKSIRGKTPGGVLPETFLRMLHSATPGVSSHGEKGSQENSDPADDQGVRKLQETVAPLSEPPLSLDKAEGTVRNEVSTTEPAEQIDDFTKDPDEIVAALDKYIVGQDTAKKSLAIALRDRWRRQQVKDEKLRREIAPNNLLLIGPSGCGKTELAKRLAAFAGAPFVKVAATRFTEVGFVGDDTSSIVHYLAQQAYTDEKERVKKLIHGEAAGRARQEVARALRAQGAMNDSEDVIAAMIKDGRLDDVEVEIDENLLQRHPEGPQDPLSALFSSLGKAMNSQRGGPLAPVGVGVPGPVSPEAFGLPAAPVPFVPPAGGRNKWNRGGAIPGLSFSFPIGIFGGGGQKGEVPQKKKVTVKQAIAAVTEHFANEMTDTETVQERARDAAENRGIVFIDEFDKLVEERSGSDSSAFRSKRVGVQRELLTLIEGTSVQTQIGVINTDHVLFIASGSFLACKPSDIIPELQGRLPIRCDLKPLTEENFVQILTETEYNLLDQQTALLATEGVKLIFEESGVREIARTSHHLNTMNANVGARRLKTVLAKVLEQTKFEAHKRQGSEVRVTKEMVEERLRPLMEQADLCKYIL</sequence>
<evidence type="ECO:0000313" key="7">
    <source>
        <dbReference type="Proteomes" id="UP000028837"/>
    </source>
</evidence>
<dbReference type="PANTHER" id="PTHR48102">
    <property type="entry name" value="ATP-DEPENDENT CLP PROTEASE ATP-BINDING SUBUNIT CLPX-LIKE, MITOCHONDRIAL-RELATED"/>
    <property type="match status" value="1"/>
</dbReference>
<accession>A0A086JF20</accession>
<dbReference type="GO" id="GO:0009376">
    <property type="term" value="C:HslUV protease complex"/>
    <property type="evidence" value="ECO:0007669"/>
    <property type="project" value="TreeGrafter"/>
</dbReference>
<keyword evidence="6" id="KW-0378">Hydrolase</keyword>
<keyword evidence="6" id="KW-0645">Protease</keyword>
<dbReference type="InterPro" id="IPR003959">
    <property type="entry name" value="ATPase_AAA_core"/>
</dbReference>
<organism evidence="6 7">
    <name type="scientific">Toxoplasma gondii GAB2-2007-GAL-DOM2</name>
    <dbReference type="NCBI Taxonomy" id="1130820"/>
    <lineage>
        <taxon>Eukaryota</taxon>
        <taxon>Sar</taxon>
        <taxon>Alveolata</taxon>
        <taxon>Apicomplexa</taxon>
        <taxon>Conoidasida</taxon>
        <taxon>Coccidia</taxon>
        <taxon>Eucoccidiorida</taxon>
        <taxon>Eimeriorina</taxon>
        <taxon>Sarcocystidae</taxon>
        <taxon>Toxoplasma</taxon>
    </lineage>
</organism>
<evidence type="ECO:0000256" key="3">
    <source>
        <dbReference type="SAM" id="MobiDB-lite"/>
    </source>
</evidence>
<proteinExistence type="predicted"/>
<feature type="domain" description="AAA+ ATPase" evidence="4">
    <location>
        <begin position="224"/>
        <end position="567"/>
    </location>
</feature>
<evidence type="ECO:0000256" key="1">
    <source>
        <dbReference type="ARBA" id="ARBA00022741"/>
    </source>
</evidence>
<dbReference type="OrthoDB" id="1721884at2759"/>
<dbReference type="SMART" id="SM00382">
    <property type="entry name" value="AAA"/>
    <property type="match status" value="1"/>
</dbReference>
<feature type="compositionally biased region" description="Basic residues" evidence="3">
    <location>
        <begin position="83"/>
        <end position="93"/>
    </location>
</feature>
<dbReference type="GO" id="GO:0005524">
    <property type="term" value="F:ATP binding"/>
    <property type="evidence" value="ECO:0007669"/>
    <property type="project" value="UniProtKB-KW"/>
</dbReference>
<keyword evidence="2 6" id="KW-0067">ATP-binding</keyword>
<dbReference type="InterPro" id="IPR050052">
    <property type="entry name" value="ATP-dep_Clp_protease_ClpX"/>
</dbReference>
<reference evidence="6 7" key="1">
    <citation type="submission" date="2014-02" db="EMBL/GenBank/DDBJ databases">
        <authorList>
            <person name="Sibley D."/>
            <person name="Venepally P."/>
            <person name="Karamycheva S."/>
            <person name="Hadjithomas M."/>
            <person name="Khan A."/>
            <person name="Brunk B."/>
            <person name="Roos D."/>
            <person name="Caler E."/>
            <person name="Lorenzi H."/>
        </authorList>
    </citation>
    <scope>NUCLEOTIDE SEQUENCE [LARGE SCALE GENOMIC DNA]</scope>
    <source>
        <strain evidence="6 7">GAB2-2007-GAL-DOM2</strain>
    </source>
</reference>
<dbReference type="Gene3D" id="1.10.8.60">
    <property type="match status" value="1"/>
</dbReference>
<dbReference type="GO" id="GO:0008233">
    <property type="term" value="F:peptidase activity"/>
    <property type="evidence" value="ECO:0007669"/>
    <property type="project" value="UniProtKB-KW"/>
</dbReference>
<feature type="region of interest" description="Disordered" evidence="3">
    <location>
        <begin position="76"/>
        <end position="99"/>
    </location>
</feature>
<dbReference type="Pfam" id="PF07724">
    <property type="entry name" value="AAA_2"/>
    <property type="match status" value="1"/>
</dbReference>
<dbReference type="Proteomes" id="UP000028837">
    <property type="component" value="Unassembled WGS sequence"/>
</dbReference>
<dbReference type="EMBL" id="AHZU02001595">
    <property type="protein sequence ID" value="KFG30738.1"/>
    <property type="molecule type" value="Genomic_DNA"/>
</dbReference>
<comment type="caution">
    <text evidence="6">The sequence shown here is derived from an EMBL/GenBank/DDBJ whole genome shotgun (WGS) entry which is preliminary data.</text>
</comment>
<evidence type="ECO:0000259" key="5">
    <source>
        <dbReference type="SMART" id="SM01086"/>
    </source>
</evidence>
<feature type="region of interest" description="Disordered" evidence="3">
    <location>
        <begin position="113"/>
        <end position="168"/>
    </location>
</feature>
<dbReference type="AlphaFoldDB" id="A0A086JF20"/>
<gene>
    <name evidence="6" type="ORF">TGDOM2_210730</name>
</gene>
<evidence type="ECO:0000259" key="4">
    <source>
        <dbReference type="SMART" id="SM00382"/>
    </source>
</evidence>
<dbReference type="Gene3D" id="3.40.50.300">
    <property type="entry name" value="P-loop containing nucleotide triphosphate hydrolases"/>
    <property type="match status" value="2"/>
</dbReference>
<dbReference type="SUPFAM" id="SSF52540">
    <property type="entry name" value="P-loop containing nucleoside triphosphate hydrolases"/>
    <property type="match status" value="1"/>
</dbReference>
<dbReference type="SMART" id="SM01086">
    <property type="entry name" value="ClpB_D2-small"/>
    <property type="match status" value="1"/>
</dbReference>
<evidence type="ECO:0000313" key="6">
    <source>
        <dbReference type="EMBL" id="KFG30738.1"/>
    </source>
</evidence>
<evidence type="ECO:0000256" key="2">
    <source>
        <dbReference type="ARBA" id="ARBA00022840"/>
    </source>
</evidence>
<dbReference type="InterPro" id="IPR003593">
    <property type="entry name" value="AAA+_ATPase"/>
</dbReference>
<dbReference type="InterPro" id="IPR027417">
    <property type="entry name" value="P-loop_NTPase"/>
</dbReference>
<keyword evidence="1" id="KW-0547">Nucleotide-binding</keyword>
<dbReference type="Pfam" id="PF00004">
    <property type="entry name" value="AAA"/>
    <property type="match status" value="1"/>
</dbReference>
<dbReference type="GO" id="GO:0016887">
    <property type="term" value="F:ATP hydrolysis activity"/>
    <property type="evidence" value="ECO:0007669"/>
    <property type="project" value="InterPro"/>
</dbReference>
<name>A0A086JF20_TOXGO</name>
<protein>
    <submittedName>
        <fullName evidence="6">Putative ATP-dependent hsl protease ATP-binding subunit hslU</fullName>
    </submittedName>
</protein>
<dbReference type="GO" id="GO:0051603">
    <property type="term" value="P:proteolysis involved in protein catabolic process"/>
    <property type="evidence" value="ECO:0007669"/>
    <property type="project" value="TreeGrafter"/>
</dbReference>